<dbReference type="PaxDb" id="6945-B7PEZ3"/>
<dbReference type="STRING" id="6945.B7PEZ3"/>
<proteinExistence type="evidence at protein level"/>
<dbReference type="VEuPathDB" id="VectorBase:ISCI018048"/>
<name>B7PEZ3_IXOSC</name>
<reference evidence="2 4" key="1">
    <citation type="submission" date="2008-03" db="EMBL/GenBank/DDBJ databases">
        <title>Annotation of Ixodes scapularis.</title>
        <authorList>
            <consortium name="Ixodes scapularis Genome Project Consortium"/>
            <person name="Caler E."/>
            <person name="Hannick L.I."/>
            <person name="Bidwell S."/>
            <person name="Joardar V."/>
            <person name="Thiagarajan M."/>
            <person name="Amedeo P."/>
            <person name="Galinsky K.J."/>
            <person name="Schobel S."/>
            <person name="Inman J."/>
            <person name="Hostetler J."/>
            <person name="Miller J."/>
            <person name="Hammond M."/>
            <person name="Megy K."/>
            <person name="Lawson D."/>
            <person name="Kodira C."/>
            <person name="Sutton G."/>
            <person name="Meyer J."/>
            <person name="Hill C.A."/>
            <person name="Birren B."/>
            <person name="Nene V."/>
            <person name="Collins F."/>
            <person name="Alarcon-Chaidez F."/>
            <person name="Wikel S."/>
            <person name="Strausberg R."/>
        </authorList>
    </citation>
    <scope>NUCLEOTIDE SEQUENCE [LARGE SCALE GENOMIC DNA]</scope>
    <source>
        <strain evidence="4">Wikel</strain>
        <strain evidence="2">Wikel colony</strain>
    </source>
</reference>
<sequence>MMIRVDFRPTIPHCSMATLIGLAIRVQLLRRLPPTFKVDVRILPGTHVSEVAINKQLDDKERVAAALENSHLLQVVNRCLVPR</sequence>
<dbReference type="Proteomes" id="UP000001555">
    <property type="component" value="Unassembled WGS sequence"/>
</dbReference>
<protein>
    <submittedName>
        <fullName evidence="2 3">Uncharacterized protein</fullName>
    </submittedName>
</protein>
<dbReference type="VEuPathDB" id="VectorBase:ISCP_036486"/>
<dbReference type="KEGG" id="isc:8050485"/>
<dbReference type="OrthoDB" id="2746at2759"/>
<dbReference type="EnsemblMetazoa" id="ISCW018048-RA">
    <property type="protein sequence ID" value="ISCW018048-PA"/>
    <property type="gene ID" value="ISCW018048"/>
</dbReference>
<dbReference type="SUPFAM" id="SSF117916">
    <property type="entry name" value="Fe-S cluster assembly (FSCA) domain-like"/>
    <property type="match status" value="1"/>
</dbReference>
<organism>
    <name type="scientific">Ixodes scapularis</name>
    <name type="common">Black-legged tick</name>
    <name type="synonym">Deer tick</name>
    <dbReference type="NCBI Taxonomy" id="6945"/>
    <lineage>
        <taxon>Eukaryota</taxon>
        <taxon>Metazoa</taxon>
        <taxon>Ecdysozoa</taxon>
        <taxon>Arthropoda</taxon>
        <taxon>Chelicerata</taxon>
        <taxon>Arachnida</taxon>
        <taxon>Acari</taxon>
        <taxon>Parasitiformes</taxon>
        <taxon>Ixodida</taxon>
        <taxon>Ixodoidea</taxon>
        <taxon>Ixodidae</taxon>
        <taxon>Ixodinae</taxon>
        <taxon>Ixodes</taxon>
    </lineage>
</organism>
<evidence type="ECO:0000256" key="1">
    <source>
        <dbReference type="ARBA" id="ARBA00010381"/>
    </source>
</evidence>
<comment type="similarity">
    <text evidence="1">Belongs to the MIP18 family.</text>
</comment>
<dbReference type="FunCoup" id="B7PEZ3">
    <property type="interactions" value="282"/>
</dbReference>
<dbReference type="HOGENOM" id="CLU_075876_5_0_1"/>
<dbReference type="GO" id="GO:0051604">
    <property type="term" value="P:protein maturation"/>
    <property type="evidence" value="ECO:0007669"/>
    <property type="project" value="InterPro"/>
</dbReference>
<dbReference type="VEuPathDB" id="VectorBase:ISCW018048"/>
<keyword evidence="5" id="KW-1267">Proteomics identification</keyword>
<dbReference type="InParanoid" id="B7PEZ3"/>
<evidence type="ECO:0007829" key="5">
    <source>
        <dbReference type="PeptideAtlas" id="B7PEZ3"/>
    </source>
</evidence>
<dbReference type="EMBL" id="ABJB010123305">
    <property type="status" value="NOT_ANNOTATED_CDS"/>
    <property type="molecule type" value="Genomic_DNA"/>
</dbReference>
<dbReference type="EMBL" id="ABJB010199669">
    <property type="status" value="NOT_ANNOTATED_CDS"/>
    <property type="molecule type" value="Genomic_DNA"/>
</dbReference>
<dbReference type="InterPro" id="IPR034904">
    <property type="entry name" value="FSCA_dom_sf"/>
</dbReference>
<dbReference type="EMBL" id="ABJB010686106">
    <property type="status" value="NOT_ANNOTATED_CDS"/>
    <property type="molecule type" value="Genomic_DNA"/>
</dbReference>
<evidence type="ECO:0000313" key="3">
    <source>
        <dbReference type="EnsemblMetazoa" id="ISCW018048-PA"/>
    </source>
</evidence>
<dbReference type="Gene3D" id="3.30.300.130">
    <property type="entry name" value="Fe-S cluster assembly (FSCA)"/>
    <property type="match status" value="1"/>
</dbReference>
<dbReference type="PANTHER" id="PTHR12377">
    <property type="entry name" value="CYTOSOLIC IRON-SULFUR ASSEMBLY COMPONENT 2B-RELATED"/>
    <property type="match status" value="1"/>
</dbReference>
<dbReference type="AlphaFoldDB" id="B7PEZ3"/>
<dbReference type="PANTHER" id="PTHR12377:SF0">
    <property type="entry name" value="CYTOSOLIC IRON-SULFUR ASSEMBLY COMPONENT 2B"/>
    <property type="match status" value="1"/>
</dbReference>
<dbReference type="InterPro" id="IPR039796">
    <property type="entry name" value="MIP18"/>
</dbReference>
<evidence type="ECO:0000313" key="2">
    <source>
        <dbReference type="EMBL" id="EEC05165.1"/>
    </source>
</evidence>
<gene>
    <name evidence="3" type="primary">8050485</name>
    <name evidence="2" type="ORF">IscW_ISCW018048</name>
</gene>
<dbReference type="EMBL" id="DS698527">
    <property type="protein sequence ID" value="EEC05165.1"/>
    <property type="molecule type" value="Genomic_DNA"/>
</dbReference>
<reference evidence="3" key="2">
    <citation type="submission" date="2020-05" db="UniProtKB">
        <authorList>
            <consortium name="EnsemblMetazoa"/>
        </authorList>
    </citation>
    <scope>IDENTIFICATION</scope>
    <source>
        <strain evidence="3">wikel</strain>
    </source>
</reference>
<accession>B7PEZ3</accession>
<dbReference type="Gene3D" id="6.10.250.1280">
    <property type="match status" value="1"/>
</dbReference>
<evidence type="ECO:0000313" key="4">
    <source>
        <dbReference type="Proteomes" id="UP000001555"/>
    </source>
</evidence>
<keyword evidence="4" id="KW-1185">Reference proteome</keyword>
<dbReference type="RefSeq" id="XP_002433765.3">
    <property type="nucleotide sequence ID" value="XM_002433720.4"/>
</dbReference>